<feature type="transmembrane region" description="Helical" evidence="9">
    <location>
        <begin position="184"/>
        <end position="204"/>
    </location>
</feature>
<feature type="transmembrane region" description="Helical" evidence="9">
    <location>
        <begin position="154"/>
        <end position="178"/>
    </location>
</feature>
<dbReference type="PROSITE" id="PS50850">
    <property type="entry name" value="MFS"/>
    <property type="match status" value="1"/>
</dbReference>
<protein>
    <submittedName>
        <fullName evidence="11">Peptide MFS transporter</fullName>
    </submittedName>
</protein>
<dbReference type="PANTHER" id="PTHR23517">
    <property type="entry name" value="RESISTANCE PROTEIN MDTM, PUTATIVE-RELATED-RELATED"/>
    <property type="match status" value="1"/>
</dbReference>
<evidence type="ECO:0000256" key="5">
    <source>
        <dbReference type="ARBA" id="ARBA00022856"/>
    </source>
</evidence>
<dbReference type="InterPro" id="IPR005279">
    <property type="entry name" value="Dipep/tripep_permease"/>
</dbReference>
<dbReference type="Gene3D" id="1.20.1250.20">
    <property type="entry name" value="MFS general substrate transporter like domains"/>
    <property type="match status" value="3"/>
</dbReference>
<dbReference type="InterPro" id="IPR020846">
    <property type="entry name" value="MFS_dom"/>
</dbReference>
<keyword evidence="12" id="KW-1185">Reference proteome</keyword>
<dbReference type="RefSeq" id="WP_164679412.1">
    <property type="nucleotide sequence ID" value="NZ_CP049057.1"/>
</dbReference>
<feature type="domain" description="Major facilitator superfamily (MFS) profile" evidence="10">
    <location>
        <begin position="24"/>
        <end position="521"/>
    </location>
</feature>
<comment type="subcellular location">
    <subcellularLocation>
        <location evidence="1">Cell membrane</location>
        <topology evidence="1">Multi-pass membrane protein</topology>
    </subcellularLocation>
    <subcellularLocation>
        <location evidence="8">Membrane</location>
        <topology evidence="8">Multi-pass membrane protein</topology>
    </subcellularLocation>
</comment>
<evidence type="ECO:0000256" key="4">
    <source>
        <dbReference type="ARBA" id="ARBA00022692"/>
    </source>
</evidence>
<organism evidence="11 12">
    <name type="scientific">Rasiella rasia</name>
    <dbReference type="NCBI Taxonomy" id="2744027"/>
    <lineage>
        <taxon>Bacteria</taxon>
        <taxon>Pseudomonadati</taxon>
        <taxon>Bacteroidota</taxon>
        <taxon>Flavobacteriia</taxon>
        <taxon>Flavobacteriales</taxon>
        <taxon>Flavobacteriaceae</taxon>
        <taxon>Rasiella</taxon>
    </lineage>
</organism>
<dbReference type="GO" id="GO:0005886">
    <property type="term" value="C:plasma membrane"/>
    <property type="evidence" value="ECO:0007669"/>
    <property type="project" value="UniProtKB-SubCell"/>
</dbReference>
<feature type="transmembrane region" description="Helical" evidence="9">
    <location>
        <begin position="91"/>
        <end position="111"/>
    </location>
</feature>
<feature type="transmembrane region" description="Helical" evidence="9">
    <location>
        <begin position="396"/>
        <end position="415"/>
    </location>
</feature>
<comment type="similarity">
    <text evidence="8">Belongs to the major facilitator superfamily. Proton-dependent oligopeptide transporter (POT/PTR) (TC 2.A.17) family.</text>
</comment>
<dbReference type="KEGG" id="mgel:G5B37_07405"/>
<keyword evidence="6 9" id="KW-1133">Transmembrane helix</keyword>
<dbReference type="GO" id="GO:0006857">
    <property type="term" value="P:oligopeptide transport"/>
    <property type="evidence" value="ECO:0007669"/>
    <property type="project" value="InterPro"/>
</dbReference>
<feature type="transmembrane region" description="Helical" evidence="9">
    <location>
        <begin position="496"/>
        <end position="517"/>
    </location>
</feature>
<evidence type="ECO:0000256" key="1">
    <source>
        <dbReference type="ARBA" id="ARBA00004651"/>
    </source>
</evidence>
<dbReference type="EMBL" id="CP049057">
    <property type="protein sequence ID" value="QIE59397.1"/>
    <property type="molecule type" value="Genomic_DNA"/>
</dbReference>
<keyword evidence="4 8" id="KW-0812">Transmembrane</keyword>
<feature type="transmembrane region" description="Helical" evidence="9">
    <location>
        <begin position="362"/>
        <end position="384"/>
    </location>
</feature>
<dbReference type="GO" id="GO:1904680">
    <property type="term" value="F:peptide transmembrane transporter activity"/>
    <property type="evidence" value="ECO:0007669"/>
    <property type="project" value="InterPro"/>
</dbReference>
<dbReference type="Proteomes" id="UP000505306">
    <property type="component" value="Chromosome"/>
</dbReference>
<dbReference type="Pfam" id="PF00854">
    <property type="entry name" value="PTR2"/>
    <property type="match status" value="2"/>
</dbReference>
<feature type="transmembrane region" description="Helical" evidence="9">
    <location>
        <begin position="427"/>
        <end position="450"/>
    </location>
</feature>
<feature type="transmembrane region" description="Helical" evidence="9">
    <location>
        <begin position="462"/>
        <end position="484"/>
    </location>
</feature>
<evidence type="ECO:0000256" key="6">
    <source>
        <dbReference type="ARBA" id="ARBA00022989"/>
    </source>
</evidence>
<dbReference type="PROSITE" id="PS01023">
    <property type="entry name" value="PTR2_2"/>
    <property type="match status" value="1"/>
</dbReference>
<feature type="transmembrane region" description="Helical" evidence="9">
    <location>
        <begin position="253"/>
        <end position="270"/>
    </location>
</feature>
<dbReference type="InterPro" id="IPR050171">
    <property type="entry name" value="MFS_Transporters"/>
</dbReference>
<dbReference type="InterPro" id="IPR036259">
    <property type="entry name" value="MFS_trans_sf"/>
</dbReference>
<dbReference type="AlphaFoldDB" id="A0A6G6GLK4"/>
<proteinExistence type="inferred from homology"/>
<feature type="transmembrane region" description="Helical" evidence="9">
    <location>
        <begin position="64"/>
        <end position="84"/>
    </location>
</feature>
<keyword evidence="2 8" id="KW-0813">Transport</keyword>
<keyword evidence="3" id="KW-1003">Cell membrane</keyword>
<evidence type="ECO:0000256" key="7">
    <source>
        <dbReference type="ARBA" id="ARBA00023136"/>
    </source>
</evidence>
<evidence type="ECO:0000259" key="10">
    <source>
        <dbReference type="PROSITE" id="PS50850"/>
    </source>
</evidence>
<dbReference type="NCBIfam" id="TIGR00924">
    <property type="entry name" value="yjdL_sub1_fam"/>
    <property type="match status" value="1"/>
</dbReference>
<dbReference type="InterPro" id="IPR000109">
    <property type="entry name" value="POT_fam"/>
</dbReference>
<accession>A0A6G6GLK4</accession>
<dbReference type="SUPFAM" id="SSF103473">
    <property type="entry name" value="MFS general substrate transporter"/>
    <property type="match status" value="1"/>
</dbReference>
<feature type="transmembrane region" description="Helical" evidence="9">
    <location>
        <begin position="117"/>
        <end position="133"/>
    </location>
</feature>
<dbReference type="PANTHER" id="PTHR23517:SF15">
    <property type="entry name" value="PROTON-DEPENDENT OLIGOPEPTIDE FAMILY TRANSPORT PROTEIN"/>
    <property type="match status" value="1"/>
</dbReference>
<evidence type="ECO:0000256" key="9">
    <source>
        <dbReference type="SAM" id="Phobius"/>
    </source>
</evidence>
<evidence type="ECO:0000256" key="8">
    <source>
        <dbReference type="RuleBase" id="RU003755"/>
    </source>
</evidence>
<keyword evidence="7 9" id="KW-0472">Membrane</keyword>
<reference evidence="11 12" key="1">
    <citation type="submission" date="2020-02" db="EMBL/GenBank/DDBJ databases">
        <title>Complete genome sequence of Flavobacteriaceae bacterium.</title>
        <authorList>
            <person name="Kim S.-J."/>
            <person name="Kim Y.-S."/>
            <person name="Kim K.-H."/>
        </authorList>
    </citation>
    <scope>NUCLEOTIDE SEQUENCE [LARGE SCALE GENOMIC DNA]</scope>
    <source>
        <strain evidence="11 12">RR4-40</strain>
    </source>
</reference>
<gene>
    <name evidence="11" type="ORF">G5B37_07405</name>
</gene>
<feature type="transmembrane region" description="Helical" evidence="9">
    <location>
        <begin position="332"/>
        <end position="350"/>
    </location>
</feature>
<feature type="transmembrane region" description="Helical" evidence="9">
    <location>
        <begin position="299"/>
        <end position="320"/>
    </location>
</feature>
<evidence type="ECO:0000256" key="3">
    <source>
        <dbReference type="ARBA" id="ARBA00022475"/>
    </source>
</evidence>
<keyword evidence="5" id="KW-0571">Peptide transport</keyword>
<keyword evidence="5" id="KW-0653">Protein transport</keyword>
<evidence type="ECO:0000313" key="11">
    <source>
        <dbReference type="EMBL" id="QIE59397.1"/>
    </source>
</evidence>
<evidence type="ECO:0000256" key="2">
    <source>
        <dbReference type="ARBA" id="ARBA00022448"/>
    </source>
</evidence>
<dbReference type="InterPro" id="IPR018456">
    <property type="entry name" value="PTR2_symporter_CS"/>
</dbReference>
<feature type="transmembrane region" description="Helical" evidence="9">
    <location>
        <begin position="34"/>
        <end position="52"/>
    </location>
</feature>
<name>A0A6G6GLK4_9FLAO</name>
<sequence>MEFKFGGSETNQRTVLGHPSGLFVLFFTEMWERFSYYGMRALLVLFLVSAVLDEGWGWERSEALWLYGVYTGLVYITPIFGGLIADKLTGYRNAVVIGALLMTLGHAAMGLEVFADPFFYIGLGLLIIGNGLFKPNISSMVGQLYKNQGKEKDAGYTIFYMGINAGAFLGILLCGYIGESIGWHYGFGLAGIFMFFGMLQFYFAQKIFGRIGLSPKGTQDFDDAVEDTLEDTKDAIEDTIDDAKRSKVTSDRLIVIGVLAFFTIFFWWAFEQAGGSMTIFAADYTDRVLVGNGAMTFKIFNTILTVVPMLIITWVLGMLFKQTFAKYALSNILLGTSFIIIWAIVIWMLVREFNADVAEVKASWFGILNSFFIIAFAPLFSKIWQSKYNPSGPVKFAIGLILLGLGFGILAYGSMSIPLGAKTASVSMMFLVFAYLFHTLGELCVSPVGLSYVSKLAPIKLVGLMFGVWFVANFIANLAAGITGSYMDPILEEKGLTYFFMIFTLIPIGAGIIMLLLNKTLIKKMHGVR</sequence>
<dbReference type="CDD" id="cd17346">
    <property type="entry name" value="MFS_DtpA_like"/>
    <property type="match status" value="1"/>
</dbReference>
<evidence type="ECO:0000313" key="12">
    <source>
        <dbReference type="Proteomes" id="UP000505306"/>
    </source>
</evidence>